<dbReference type="Proteomes" id="UP000887565">
    <property type="component" value="Unplaced"/>
</dbReference>
<dbReference type="WBParaSite" id="nRc.2.0.1.t35144-RA">
    <property type="protein sequence ID" value="nRc.2.0.1.t35144-RA"/>
    <property type="gene ID" value="nRc.2.0.1.g35144"/>
</dbReference>
<keyword evidence="1" id="KW-1185">Reference proteome</keyword>
<evidence type="ECO:0000313" key="2">
    <source>
        <dbReference type="WBParaSite" id="nRc.2.0.1.t35144-RA"/>
    </source>
</evidence>
<evidence type="ECO:0000313" key="1">
    <source>
        <dbReference type="Proteomes" id="UP000887565"/>
    </source>
</evidence>
<reference evidence="2" key="1">
    <citation type="submission" date="2022-11" db="UniProtKB">
        <authorList>
            <consortium name="WormBaseParasite"/>
        </authorList>
    </citation>
    <scope>IDENTIFICATION</scope>
</reference>
<sequence length="106" mass="11858">MIAHVDYIVVMHFQSLSTEIYRFSDKCVNRTLIVQVTHRWDHLKCDYIFKHPAKAKKSQCFTSINPTCTAAMSDKTAAATPNKILSRNGYSCLSASSITVLCLISA</sequence>
<name>A0A915KB47_ROMCU</name>
<organism evidence="1 2">
    <name type="scientific">Romanomermis culicivorax</name>
    <name type="common">Nematode worm</name>
    <dbReference type="NCBI Taxonomy" id="13658"/>
    <lineage>
        <taxon>Eukaryota</taxon>
        <taxon>Metazoa</taxon>
        <taxon>Ecdysozoa</taxon>
        <taxon>Nematoda</taxon>
        <taxon>Enoplea</taxon>
        <taxon>Dorylaimia</taxon>
        <taxon>Mermithida</taxon>
        <taxon>Mermithoidea</taxon>
        <taxon>Mermithidae</taxon>
        <taxon>Romanomermis</taxon>
    </lineage>
</organism>
<proteinExistence type="predicted"/>
<accession>A0A915KB47</accession>
<protein>
    <submittedName>
        <fullName evidence="2">Uncharacterized protein</fullName>
    </submittedName>
</protein>
<dbReference type="AlphaFoldDB" id="A0A915KB47"/>